<name>A0A370KFX9_9HYPH</name>
<dbReference type="EMBL" id="NAAC01000042">
    <property type="protein sequence ID" value="RDJ03522.1"/>
    <property type="molecule type" value="Genomic_DNA"/>
</dbReference>
<gene>
    <name evidence="1" type="ORF">B5K06_29390</name>
</gene>
<evidence type="ECO:0000313" key="1">
    <source>
        <dbReference type="EMBL" id="RDJ03522.1"/>
    </source>
</evidence>
<accession>A0A370KFX9</accession>
<dbReference type="AlphaFoldDB" id="A0A370KFX9"/>
<proteinExistence type="predicted"/>
<reference evidence="1 2" key="1">
    <citation type="submission" date="2017-03" db="EMBL/GenBank/DDBJ databases">
        <title>Genome analysis of Rhizobial strains effectives or ineffectives for nitrogen fixation isolated from bean seeds.</title>
        <authorList>
            <person name="Peralta H."/>
            <person name="Aguilar-Vera A."/>
            <person name="Mora Y."/>
            <person name="Vargas-Lagunas C."/>
            <person name="Girard L."/>
            <person name="Mora J."/>
        </authorList>
    </citation>
    <scope>NUCLEOTIDE SEQUENCE [LARGE SCALE GENOMIC DNA]</scope>
    <source>
        <strain evidence="1 2">CCGM3</strain>
    </source>
</reference>
<evidence type="ECO:0000313" key="2">
    <source>
        <dbReference type="Proteomes" id="UP000254939"/>
    </source>
</evidence>
<sequence>MWQAKTFEKFTAESPCERFQCLGIQEGEVSGSKGGYAGDVQINRLEAKENGFVVSTQALMTFGVHNGSKFVQAPP</sequence>
<dbReference type="Proteomes" id="UP000254939">
    <property type="component" value="Unassembled WGS sequence"/>
</dbReference>
<organism evidence="1 2">
    <name type="scientific">Rhizobium grahamii</name>
    <dbReference type="NCBI Taxonomy" id="1120045"/>
    <lineage>
        <taxon>Bacteria</taxon>
        <taxon>Pseudomonadati</taxon>
        <taxon>Pseudomonadota</taxon>
        <taxon>Alphaproteobacteria</taxon>
        <taxon>Hyphomicrobiales</taxon>
        <taxon>Rhizobiaceae</taxon>
        <taxon>Rhizobium/Agrobacterium group</taxon>
        <taxon>Rhizobium</taxon>
    </lineage>
</organism>
<protein>
    <submittedName>
        <fullName evidence="1">Uncharacterized protein</fullName>
    </submittedName>
</protein>
<comment type="caution">
    <text evidence="1">The sequence shown here is derived from an EMBL/GenBank/DDBJ whole genome shotgun (WGS) entry which is preliminary data.</text>
</comment>